<evidence type="ECO:0000313" key="3">
    <source>
        <dbReference type="Proteomes" id="UP001152747"/>
    </source>
</evidence>
<sequence length="213" mass="24257">MDLSERESDVEEEDLECKKVSKRIAGVTLESDSFPESGSTVAEERLVRRKKRMKRFAKGQLMDVDPSPKQNKNERYMDCDGAESHISSSSDESLSGDNRGGEADDEQSDWVGDTTPTGEQNPELFQPPFDRKLLIRKSQTSHHVSGIQKKIEKFAREGGRGELLLDLRLRDRATTTLLHRYMFKYNLEIVRRHRGSVTLKKRSENAPSTSTAR</sequence>
<organism evidence="2 3">
    <name type="scientific">Caenorhabditis angaria</name>
    <dbReference type="NCBI Taxonomy" id="860376"/>
    <lineage>
        <taxon>Eukaryota</taxon>
        <taxon>Metazoa</taxon>
        <taxon>Ecdysozoa</taxon>
        <taxon>Nematoda</taxon>
        <taxon>Chromadorea</taxon>
        <taxon>Rhabditida</taxon>
        <taxon>Rhabditina</taxon>
        <taxon>Rhabditomorpha</taxon>
        <taxon>Rhabditoidea</taxon>
        <taxon>Rhabditidae</taxon>
        <taxon>Peloderinae</taxon>
        <taxon>Caenorhabditis</taxon>
    </lineage>
</organism>
<name>A0A9P1N676_9PELO</name>
<gene>
    <name evidence="2" type="ORF">CAMP_LOCUS12153</name>
</gene>
<keyword evidence="3" id="KW-1185">Reference proteome</keyword>
<reference evidence="2" key="1">
    <citation type="submission" date="2022-11" db="EMBL/GenBank/DDBJ databases">
        <authorList>
            <person name="Kikuchi T."/>
        </authorList>
    </citation>
    <scope>NUCLEOTIDE SEQUENCE</scope>
    <source>
        <strain evidence="2">PS1010</strain>
    </source>
</reference>
<evidence type="ECO:0000313" key="2">
    <source>
        <dbReference type="EMBL" id="CAI5449516.1"/>
    </source>
</evidence>
<comment type="caution">
    <text evidence="2">The sequence shown here is derived from an EMBL/GenBank/DDBJ whole genome shotgun (WGS) entry which is preliminary data.</text>
</comment>
<accession>A0A9P1N676</accession>
<protein>
    <submittedName>
        <fullName evidence="2">Uncharacterized protein</fullName>
    </submittedName>
</protein>
<feature type="compositionally biased region" description="Low complexity" evidence="1">
    <location>
        <begin position="84"/>
        <end position="95"/>
    </location>
</feature>
<dbReference type="Proteomes" id="UP001152747">
    <property type="component" value="Unassembled WGS sequence"/>
</dbReference>
<dbReference type="OrthoDB" id="5832955at2759"/>
<feature type="region of interest" description="Disordered" evidence="1">
    <location>
        <begin position="54"/>
        <end position="126"/>
    </location>
</feature>
<proteinExistence type="predicted"/>
<dbReference type="AlphaFoldDB" id="A0A9P1N676"/>
<dbReference type="EMBL" id="CANHGI010000004">
    <property type="protein sequence ID" value="CAI5449516.1"/>
    <property type="molecule type" value="Genomic_DNA"/>
</dbReference>
<evidence type="ECO:0000256" key="1">
    <source>
        <dbReference type="SAM" id="MobiDB-lite"/>
    </source>
</evidence>